<feature type="compositionally biased region" description="Basic and acidic residues" evidence="1">
    <location>
        <begin position="96"/>
        <end position="112"/>
    </location>
</feature>
<feature type="compositionally biased region" description="Polar residues" evidence="1">
    <location>
        <begin position="45"/>
        <end position="55"/>
    </location>
</feature>
<protein>
    <submittedName>
        <fullName evidence="2">Uncharacterized protein</fullName>
    </submittedName>
</protein>
<proteinExistence type="predicted"/>
<sequence length="149" mass="16864">MWILVALVVQSIYAQNSFDGKSRQREAQIASGGTERATEEPVGSSIETKGTSRSNENSEDKEIEQKGIIDSVDKPSVCSGRKENSKDLETGVDGNKQYHDEPQDFEVSGRFDEDQESEYIWKRKLPCDLRKAPEHLNPFKKEKTKLCPK</sequence>
<organism evidence="2 3">
    <name type="scientific">Elysia marginata</name>
    <dbReference type="NCBI Taxonomy" id="1093978"/>
    <lineage>
        <taxon>Eukaryota</taxon>
        <taxon>Metazoa</taxon>
        <taxon>Spiralia</taxon>
        <taxon>Lophotrochozoa</taxon>
        <taxon>Mollusca</taxon>
        <taxon>Gastropoda</taxon>
        <taxon>Heterobranchia</taxon>
        <taxon>Euthyneura</taxon>
        <taxon>Panpulmonata</taxon>
        <taxon>Sacoglossa</taxon>
        <taxon>Placobranchoidea</taxon>
        <taxon>Plakobranchidae</taxon>
        <taxon>Elysia</taxon>
    </lineage>
</organism>
<dbReference type="EMBL" id="BMAT01013380">
    <property type="protein sequence ID" value="GFS11690.1"/>
    <property type="molecule type" value="Genomic_DNA"/>
</dbReference>
<evidence type="ECO:0000313" key="2">
    <source>
        <dbReference type="EMBL" id="GFS11690.1"/>
    </source>
</evidence>
<dbReference type="Proteomes" id="UP000762676">
    <property type="component" value="Unassembled WGS sequence"/>
</dbReference>
<accession>A0AAV4IPU0</accession>
<name>A0AAV4IPU0_9GAST</name>
<evidence type="ECO:0000256" key="1">
    <source>
        <dbReference type="SAM" id="MobiDB-lite"/>
    </source>
</evidence>
<comment type="caution">
    <text evidence="2">The sequence shown here is derived from an EMBL/GenBank/DDBJ whole genome shotgun (WGS) entry which is preliminary data.</text>
</comment>
<dbReference type="AlphaFoldDB" id="A0AAV4IPU0"/>
<keyword evidence="3" id="KW-1185">Reference proteome</keyword>
<feature type="compositionally biased region" description="Basic and acidic residues" evidence="1">
    <location>
        <begin position="80"/>
        <end position="89"/>
    </location>
</feature>
<reference evidence="2 3" key="1">
    <citation type="journal article" date="2021" name="Elife">
        <title>Chloroplast acquisition without the gene transfer in kleptoplastic sea slugs, Plakobranchus ocellatus.</title>
        <authorList>
            <person name="Maeda T."/>
            <person name="Takahashi S."/>
            <person name="Yoshida T."/>
            <person name="Shimamura S."/>
            <person name="Takaki Y."/>
            <person name="Nagai Y."/>
            <person name="Toyoda A."/>
            <person name="Suzuki Y."/>
            <person name="Arimoto A."/>
            <person name="Ishii H."/>
            <person name="Satoh N."/>
            <person name="Nishiyama T."/>
            <person name="Hasebe M."/>
            <person name="Maruyama T."/>
            <person name="Minagawa J."/>
            <person name="Obokata J."/>
            <person name="Shigenobu S."/>
        </authorList>
    </citation>
    <scope>NUCLEOTIDE SEQUENCE [LARGE SCALE GENOMIC DNA]</scope>
</reference>
<feature type="compositionally biased region" description="Basic and acidic residues" evidence="1">
    <location>
        <begin position="56"/>
        <end position="73"/>
    </location>
</feature>
<gene>
    <name evidence="2" type="ORF">ElyMa_006678700</name>
</gene>
<evidence type="ECO:0000313" key="3">
    <source>
        <dbReference type="Proteomes" id="UP000762676"/>
    </source>
</evidence>
<feature type="region of interest" description="Disordered" evidence="1">
    <location>
        <begin position="19"/>
        <end position="113"/>
    </location>
</feature>